<keyword evidence="3" id="KW-1185">Reference proteome</keyword>
<proteinExistence type="predicted"/>
<name>A0AAE4BVP3_9BACT</name>
<evidence type="ECO:0000313" key="2">
    <source>
        <dbReference type="EMBL" id="MDR6241888.1"/>
    </source>
</evidence>
<dbReference type="EMBL" id="JAVDQD010000013">
    <property type="protein sequence ID" value="MDR6241888.1"/>
    <property type="molecule type" value="Genomic_DNA"/>
</dbReference>
<dbReference type="RefSeq" id="WP_309943067.1">
    <property type="nucleotide sequence ID" value="NZ_AP025310.1"/>
</dbReference>
<dbReference type="AlphaFoldDB" id="A0AAE4BVP3"/>
<dbReference type="Proteomes" id="UP001185092">
    <property type="component" value="Unassembled WGS sequence"/>
</dbReference>
<gene>
    <name evidence="2" type="ORF">HNQ88_004975</name>
</gene>
<reference evidence="2" key="1">
    <citation type="submission" date="2023-07" db="EMBL/GenBank/DDBJ databases">
        <title>Genomic Encyclopedia of Type Strains, Phase IV (KMG-IV): sequencing the most valuable type-strain genomes for metagenomic binning, comparative biology and taxonomic classification.</title>
        <authorList>
            <person name="Goeker M."/>
        </authorList>
    </citation>
    <scope>NUCLEOTIDE SEQUENCE</scope>
    <source>
        <strain evidence="2">DSM 26174</strain>
    </source>
</reference>
<protein>
    <recommendedName>
        <fullName evidence="1">DUF6046 domain-containing protein</fullName>
    </recommendedName>
</protein>
<evidence type="ECO:0000259" key="1">
    <source>
        <dbReference type="Pfam" id="PF19512"/>
    </source>
</evidence>
<accession>A0AAE4BVP3</accession>
<dbReference type="Pfam" id="PF19512">
    <property type="entry name" value="DUF6046"/>
    <property type="match status" value="1"/>
</dbReference>
<sequence>MSKYQIVLDQLGLKGLKPKAFNFDADQVVDQVFTENEVSMLGTPVFSRLIITDKSGTGISMSLDTVVIDITGNNNIAQTPILGKSGTFKEFLSEGDFSVTIKGAIINEKDNTYPTKEVSELISLCQAKNSLDVSSPFLSLFKIYNLVVNSYEIRQSDKQGYTNIQTFSMTCTSDKPVELL</sequence>
<feature type="domain" description="DUF6046" evidence="1">
    <location>
        <begin position="65"/>
        <end position="179"/>
    </location>
</feature>
<evidence type="ECO:0000313" key="3">
    <source>
        <dbReference type="Proteomes" id="UP001185092"/>
    </source>
</evidence>
<comment type="caution">
    <text evidence="2">The sequence shown here is derived from an EMBL/GenBank/DDBJ whole genome shotgun (WGS) entry which is preliminary data.</text>
</comment>
<organism evidence="2 3">
    <name type="scientific">Aureibacter tunicatorum</name>
    <dbReference type="NCBI Taxonomy" id="866807"/>
    <lineage>
        <taxon>Bacteria</taxon>
        <taxon>Pseudomonadati</taxon>
        <taxon>Bacteroidota</taxon>
        <taxon>Cytophagia</taxon>
        <taxon>Cytophagales</taxon>
        <taxon>Persicobacteraceae</taxon>
        <taxon>Aureibacter</taxon>
    </lineage>
</organism>
<dbReference type="InterPro" id="IPR046109">
    <property type="entry name" value="DUF6046"/>
</dbReference>